<gene>
    <name evidence="3" type="ORF">CEP51_007106</name>
</gene>
<sequence length="334" mass="38726">MRNNADYRKRVSSELLGRSDRDFQKYFEFYDQLMADTEMFALQVEQPQPHDLPPISHDEILVAAKLLRGNPAQTLDNAIQELQKKLKAGYSMHQIRHAVMVAVRAMLMLDPAVSDRYGPGYAIGHYRHVSWQTDERFDDFVSRCLPKAPKESERVAEVLADKRSLKAWKLESRLGIMFKKTDNLAQHLLLDPENNILYLFHHATFLQVQLARLQTQNAKKEEDVATCLERRRGFDEACDEPEGFQMFDDSQERFQYLYWGERLATLHDFVIDRPPRNKFERWVKWQTSDSNAFFIALLALAVSILVGLLSLGLSGLQAWIAWKAWKEPNSPPDA</sequence>
<proteinExistence type="predicted"/>
<dbReference type="AlphaFoldDB" id="A0A428RQF5"/>
<feature type="transmembrane region" description="Helical" evidence="2">
    <location>
        <begin position="292"/>
        <end position="322"/>
    </location>
</feature>
<reference evidence="3 4" key="1">
    <citation type="submission" date="2017-06" db="EMBL/GenBank/DDBJ databases">
        <title>Comparative genomic analysis of Ambrosia Fusariam Clade fungi.</title>
        <authorList>
            <person name="Stajich J.E."/>
            <person name="Carrillo J."/>
            <person name="Kijimoto T."/>
            <person name="Eskalen A."/>
            <person name="O'Donnell K."/>
            <person name="Kasson M."/>
        </authorList>
    </citation>
    <scope>NUCLEOTIDE SEQUENCE [LARGE SCALE GENOMIC DNA]</scope>
    <source>
        <strain evidence="3 4">NRRL62606</strain>
    </source>
</reference>
<dbReference type="EMBL" id="NKCL01000164">
    <property type="protein sequence ID" value="RSL79784.1"/>
    <property type="molecule type" value="Genomic_DNA"/>
</dbReference>
<keyword evidence="2" id="KW-1133">Transmembrane helix</keyword>
<feature type="coiled-coil region" evidence="1">
    <location>
        <begin position="203"/>
        <end position="230"/>
    </location>
</feature>
<keyword evidence="2" id="KW-0812">Transmembrane</keyword>
<accession>A0A428RQF5</accession>
<keyword evidence="1" id="KW-0175">Coiled coil</keyword>
<comment type="caution">
    <text evidence="3">The sequence shown here is derived from an EMBL/GenBank/DDBJ whole genome shotgun (WGS) entry which is preliminary data.</text>
</comment>
<protein>
    <submittedName>
        <fullName evidence="3">Uncharacterized protein</fullName>
    </submittedName>
</protein>
<evidence type="ECO:0000256" key="2">
    <source>
        <dbReference type="SAM" id="Phobius"/>
    </source>
</evidence>
<evidence type="ECO:0000313" key="4">
    <source>
        <dbReference type="Proteomes" id="UP000287972"/>
    </source>
</evidence>
<evidence type="ECO:0000313" key="3">
    <source>
        <dbReference type="EMBL" id="RSL79784.1"/>
    </source>
</evidence>
<keyword evidence="2" id="KW-0472">Membrane</keyword>
<name>A0A428RQF5_9HYPO</name>
<organism evidence="3 4">
    <name type="scientific">Fusarium floridanum</name>
    <dbReference type="NCBI Taxonomy" id="1325733"/>
    <lineage>
        <taxon>Eukaryota</taxon>
        <taxon>Fungi</taxon>
        <taxon>Dikarya</taxon>
        <taxon>Ascomycota</taxon>
        <taxon>Pezizomycotina</taxon>
        <taxon>Sordariomycetes</taxon>
        <taxon>Hypocreomycetidae</taxon>
        <taxon>Hypocreales</taxon>
        <taxon>Nectriaceae</taxon>
        <taxon>Fusarium</taxon>
        <taxon>Fusarium solani species complex</taxon>
    </lineage>
</organism>
<dbReference type="Proteomes" id="UP000287972">
    <property type="component" value="Unassembled WGS sequence"/>
</dbReference>
<keyword evidence="4" id="KW-1185">Reference proteome</keyword>
<evidence type="ECO:0000256" key="1">
    <source>
        <dbReference type="SAM" id="Coils"/>
    </source>
</evidence>